<dbReference type="GO" id="GO:0030145">
    <property type="term" value="F:manganese ion binding"/>
    <property type="evidence" value="ECO:0007669"/>
    <property type="project" value="UniProtKB-UniRule"/>
</dbReference>
<dbReference type="GO" id="GO:0006508">
    <property type="term" value="P:proteolysis"/>
    <property type="evidence" value="ECO:0007669"/>
    <property type="project" value="UniProtKB-KW"/>
</dbReference>
<evidence type="ECO:0000256" key="7">
    <source>
        <dbReference type="ARBA" id="ARBA00023211"/>
    </source>
</evidence>
<gene>
    <name evidence="8" type="primary">pepA</name>
    <name evidence="11" type="ORF">C8D84_10453</name>
</gene>
<evidence type="ECO:0000256" key="2">
    <source>
        <dbReference type="ARBA" id="ARBA00000967"/>
    </source>
</evidence>
<dbReference type="PROSITE" id="PS00631">
    <property type="entry name" value="CYTOSOL_AP"/>
    <property type="match status" value="1"/>
</dbReference>
<keyword evidence="8" id="KW-0479">Metal-binding</keyword>
<dbReference type="InterPro" id="IPR011356">
    <property type="entry name" value="Leucine_aapep/pepB"/>
</dbReference>
<evidence type="ECO:0000256" key="4">
    <source>
        <dbReference type="ARBA" id="ARBA00022438"/>
    </source>
</evidence>
<comment type="caution">
    <text evidence="11">The sequence shown here is derived from an EMBL/GenBank/DDBJ whole genome shotgun (WGS) entry which is preliminary data.</text>
</comment>
<dbReference type="PANTHER" id="PTHR11963">
    <property type="entry name" value="LEUCINE AMINOPEPTIDASE-RELATED"/>
    <property type="match status" value="1"/>
</dbReference>
<dbReference type="RefSeq" id="WP_109590545.1">
    <property type="nucleotide sequence ID" value="NZ_CAJGZY010000006.1"/>
</dbReference>
<dbReference type="CDD" id="cd00433">
    <property type="entry name" value="Peptidase_M17"/>
    <property type="match status" value="1"/>
</dbReference>
<evidence type="ECO:0000313" key="12">
    <source>
        <dbReference type="Proteomes" id="UP000245655"/>
    </source>
</evidence>
<evidence type="ECO:0000256" key="5">
    <source>
        <dbReference type="ARBA" id="ARBA00022670"/>
    </source>
</evidence>
<dbReference type="Pfam" id="PF02789">
    <property type="entry name" value="Peptidase_M17_N"/>
    <property type="match status" value="1"/>
</dbReference>
<keyword evidence="7 8" id="KW-0464">Manganese</keyword>
<feature type="domain" description="Cytosol aminopeptidase" evidence="10">
    <location>
        <begin position="407"/>
        <end position="414"/>
    </location>
</feature>
<keyword evidence="6 8" id="KW-0378">Hydrolase</keyword>
<evidence type="ECO:0000256" key="3">
    <source>
        <dbReference type="ARBA" id="ARBA00009528"/>
    </source>
</evidence>
<reference evidence="11 12" key="1">
    <citation type="submission" date="2018-05" db="EMBL/GenBank/DDBJ databases">
        <title>Genomic Encyclopedia of Type Strains, Phase IV (KMG-IV): sequencing the most valuable type-strain genomes for metagenomic binning, comparative biology and taxonomic classification.</title>
        <authorList>
            <person name="Goeker M."/>
        </authorList>
    </citation>
    <scope>NUCLEOTIDE SEQUENCE [LARGE SCALE GENOMIC DNA]</scope>
    <source>
        <strain evidence="11 12">DSM 7229</strain>
    </source>
</reference>
<comment type="catalytic activity">
    <reaction evidence="1 8">
        <text>Release of an N-terminal amino acid, Xaa-|-Yaa-, in which Xaa is preferably Leu, but may be other amino acids including Pro although not Arg or Lys, and Yaa may be Pro. Amino acid amides and methyl esters are also readily hydrolyzed, but rates on arylamides are exceedingly low.</text>
        <dbReference type="EC" id="3.4.11.1"/>
    </reaction>
</comment>
<dbReference type="GO" id="GO:0005737">
    <property type="term" value="C:cytoplasm"/>
    <property type="evidence" value="ECO:0007669"/>
    <property type="project" value="UniProtKB-SubCell"/>
</dbReference>
<comment type="similarity">
    <text evidence="3 8">Belongs to the peptidase M17 family.</text>
</comment>
<comment type="cofactor">
    <cofactor evidence="8">
        <name>Mn(2+)</name>
        <dbReference type="ChEBI" id="CHEBI:29035"/>
    </cofactor>
    <text evidence="8">Binds 2 manganese ions per subunit.</text>
</comment>
<dbReference type="NCBIfam" id="NF002074">
    <property type="entry name" value="PRK00913.1-4"/>
    <property type="match status" value="1"/>
</dbReference>
<dbReference type="EC" id="3.4.11.1" evidence="8"/>
<keyword evidence="12" id="KW-1185">Reference proteome</keyword>
<feature type="binding site" evidence="8">
    <location>
        <position position="409"/>
    </location>
    <ligand>
        <name>Mn(2+)</name>
        <dbReference type="ChEBI" id="CHEBI:29035"/>
        <label>1</label>
    </ligand>
</feature>
<dbReference type="InterPro" id="IPR000819">
    <property type="entry name" value="Peptidase_M17_C"/>
</dbReference>
<dbReference type="PRINTS" id="PR00481">
    <property type="entry name" value="LAMNOPPTDASE"/>
</dbReference>
<evidence type="ECO:0000313" key="11">
    <source>
        <dbReference type="EMBL" id="PWK13574.1"/>
    </source>
</evidence>
<dbReference type="EMBL" id="QGGM01000004">
    <property type="protein sequence ID" value="PWK13574.1"/>
    <property type="molecule type" value="Genomic_DNA"/>
</dbReference>
<dbReference type="EC" id="3.4.11.10" evidence="8"/>
<dbReference type="AlphaFoldDB" id="A0A2V2A3B9"/>
<proteinExistence type="inferred from homology"/>
<feature type="active site" evidence="8">
    <location>
        <position position="413"/>
    </location>
</feature>
<feature type="region of interest" description="Disordered" evidence="9">
    <location>
        <begin position="296"/>
        <end position="315"/>
    </location>
</feature>
<evidence type="ECO:0000256" key="9">
    <source>
        <dbReference type="SAM" id="MobiDB-lite"/>
    </source>
</evidence>
<comment type="subcellular location">
    <subcellularLocation>
        <location evidence="8">Cytoplasm</location>
    </subcellularLocation>
</comment>
<sequence>MNIKLTQTLPKTHTQKILKKEAKSKDAACLVVLIDDKKNILAESVLSDYQTRIEQLIEVSHFNGKACETVADYALAGDKKTTKENPVQLLLVGVGNVDKLRHSVLEKIAKTIYKSTQKRVDSITVALGDSLEENQFSQFALSLLAASYRFDKYKSEQQTPVLTNIYLLAESSLEDSLDFAQAVFTGQSLTRDVANEPGNICFPAYMAEQAQELAATYPDLLKVTVLGEDEMSALGMNCFLSVAQGSTKEGKLVLMEYRGKSNFSANTDGNTSKATTNSAKVAGGLKALADKLPTKAASKKAAKKSDQNSEDNANAANNDAPIVLVGKGVTFDSGGISIKPGAAMDEMKFDMGGSAAVLGTLKALCEARLPINVVGALACAENMPSGEATRPGDIIIAMNGKSVEILNTDAEGRLVLCDTLCYVQKYYKPKAIIDVATLTGACVVALGHVRSAVFSNDEDVLFDLENASNLSGDLIWHMPMDDEYQAQIDSPIADIQNIGGKGAGAVTAACFLSRFIEEGQAWAHLDIAGTAWISGQDKAATGRPVPLFMQYLKNSANMA</sequence>
<keyword evidence="5 8" id="KW-0645">Protease</keyword>
<comment type="catalytic activity">
    <reaction evidence="2 8">
        <text>Release of an N-terminal amino acid, preferentially leucine, but not glutamic or aspartic acids.</text>
        <dbReference type="EC" id="3.4.11.10"/>
    </reaction>
</comment>
<protein>
    <recommendedName>
        <fullName evidence="8">Probable cytosol aminopeptidase</fullName>
        <ecNumber evidence="8">3.4.11.1</ecNumber>
    </recommendedName>
    <alternativeName>
        <fullName evidence="8">Leucine aminopeptidase</fullName>
        <shortName evidence="8">LAP</shortName>
        <ecNumber evidence="8">3.4.11.10</ecNumber>
    </alternativeName>
    <alternativeName>
        <fullName evidence="8">Leucyl aminopeptidase</fullName>
    </alternativeName>
</protein>
<dbReference type="InterPro" id="IPR023042">
    <property type="entry name" value="Peptidase_M17_leu_NH2_pept"/>
</dbReference>
<comment type="function">
    <text evidence="8">Presumably involved in the processing and regular turnover of intracellular proteins. Catalyzes the removal of unsubstituted N-terminal amino acids from various peptides.</text>
</comment>
<evidence type="ECO:0000256" key="8">
    <source>
        <dbReference type="HAMAP-Rule" id="MF_00181"/>
    </source>
</evidence>
<dbReference type="Pfam" id="PF00883">
    <property type="entry name" value="Peptidase_M17"/>
    <property type="match status" value="2"/>
</dbReference>
<evidence type="ECO:0000256" key="1">
    <source>
        <dbReference type="ARBA" id="ARBA00000135"/>
    </source>
</evidence>
<dbReference type="HAMAP" id="MF_00181">
    <property type="entry name" value="Cytosol_peptidase_M17"/>
    <property type="match status" value="1"/>
</dbReference>
<dbReference type="GeneID" id="60254775"/>
<dbReference type="Proteomes" id="UP000245655">
    <property type="component" value="Unassembled WGS sequence"/>
</dbReference>
<feature type="binding site" evidence="8">
    <location>
        <position position="411"/>
    </location>
    <ligand>
        <name>Mn(2+)</name>
        <dbReference type="ChEBI" id="CHEBI:29035"/>
        <label>1</label>
    </ligand>
</feature>
<feature type="binding site" evidence="8">
    <location>
        <position position="350"/>
    </location>
    <ligand>
        <name>Mn(2+)</name>
        <dbReference type="ChEBI" id="CHEBI:29035"/>
        <label>2</label>
    </ligand>
</feature>
<evidence type="ECO:0000259" key="10">
    <source>
        <dbReference type="PROSITE" id="PS00631"/>
    </source>
</evidence>
<feature type="active site" evidence="8">
    <location>
        <position position="339"/>
    </location>
</feature>
<feature type="binding site" evidence="8">
    <location>
        <position position="332"/>
    </location>
    <ligand>
        <name>Mn(2+)</name>
        <dbReference type="ChEBI" id="CHEBI:29035"/>
        <label>2</label>
    </ligand>
</feature>
<dbReference type="Gene3D" id="3.40.630.10">
    <property type="entry name" value="Zn peptidases"/>
    <property type="match status" value="1"/>
</dbReference>
<dbReference type="InterPro" id="IPR008283">
    <property type="entry name" value="Peptidase_M17_N"/>
</dbReference>
<feature type="binding site" evidence="8">
    <location>
        <position position="332"/>
    </location>
    <ligand>
        <name>Mn(2+)</name>
        <dbReference type="ChEBI" id="CHEBI:29035"/>
        <label>1</label>
    </ligand>
</feature>
<accession>A0A2V2A3B9</accession>
<dbReference type="InterPro" id="IPR043472">
    <property type="entry name" value="Macro_dom-like"/>
</dbReference>
<dbReference type="Gene3D" id="3.40.220.10">
    <property type="entry name" value="Leucine Aminopeptidase, subunit E, domain 1"/>
    <property type="match status" value="1"/>
</dbReference>
<name>A0A2V2A3B9_PSYIM</name>
<keyword evidence="4 8" id="KW-0031">Aminopeptidase</keyword>
<feature type="binding site" evidence="8">
    <location>
        <position position="327"/>
    </location>
    <ligand>
        <name>Mn(2+)</name>
        <dbReference type="ChEBI" id="CHEBI:29035"/>
        <label>2</label>
    </ligand>
</feature>
<feature type="binding site" evidence="8">
    <location>
        <position position="411"/>
    </location>
    <ligand>
        <name>Mn(2+)</name>
        <dbReference type="ChEBI" id="CHEBI:29035"/>
        <label>2</label>
    </ligand>
</feature>
<organism evidence="11 12">
    <name type="scientific">Psychrobacter immobilis</name>
    <dbReference type="NCBI Taxonomy" id="498"/>
    <lineage>
        <taxon>Bacteria</taxon>
        <taxon>Pseudomonadati</taxon>
        <taxon>Pseudomonadota</taxon>
        <taxon>Gammaproteobacteria</taxon>
        <taxon>Moraxellales</taxon>
        <taxon>Moraxellaceae</taxon>
        <taxon>Psychrobacter</taxon>
    </lineage>
</organism>
<dbReference type="SUPFAM" id="SSF52949">
    <property type="entry name" value="Macro domain-like"/>
    <property type="match status" value="1"/>
</dbReference>
<dbReference type="SUPFAM" id="SSF53187">
    <property type="entry name" value="Zn-dependent exopeptidases"/>
    <property type="match status" value="2"/>
</dbReference>
<dbReference type="GO" id="GO:0070006">
    <property type="term" value="F:metalloaminopeptidase activity"/>
    <property type="evidence" value="ECO:0007669"/>
    <property type="project" value="InterPro"/>
</dbReference>
<evidence type="ECO:0000256" key="6">
    <source>
        <dbReference type="ARBA" id="ARBA00022801"/>
    </source>
</evidence>
<keyword evidence="8" id="KW-0963">Cytoplasm</keyword>
<dbReference type="PANTHER" id="PTHR11963:SF23">
    <property type="entry name" value="CYTOSOL AMINOPEPTIDASE"/>
    <property type="match status" value="1"/>
</dbReference>